<comment type="caution">
    <text evidence="3">The sequence shown here is derived from an EMBL/GenBank/DDBJ whole genome shotgun (WGS) entry which is preliminary data.</text>
</comment>
<accession>A0ABV9D6F3</accession>
<dbReference type="GO" id="GO:0016757">
    <property type="term" value="F:glycosyltransferase activity"/>
    <property type="evidence" value="ECO:0007669"/>
    <property type="project" value="UniProtKB-KW"/>
</dbReference>
<dbReference type="Proteomes" id="UP001595955">
    <property type="component" value="Unassembled WGS sequence"/>
</dbReference>
<keyword evidence="3" id="KW-0328">Glycosyltransferase</keyword>
<keyword evidence="4" id="KW-1185">Reference proteome</keyword>
<dbReference type="Pfam" id="PF00534">
    <property type="entry name" value="Glycos_transf_1"/>
    <property type="match status" value="1"/>
</dbReference>
<dbReference type="EMBL" id="JBHSGF010000001">
    <property type="protein sequence ID" value="MFC4553893.1"/>
    <property type="molecule type" value="Genomic_DNA"/>
</dbReference>
<dbReference type="RefSeq" id="WP_387966582.1">
    <property type="nucleotide sequence ID" value="NZ_JBHSGF010000001.1"/>
</dbReference>
<dbReference type="Gene3D" id="3.40.50.2000">
    <property type="entry name" value="Glycogen Phosphorylase B"/>
    <property type="match status" value="1"/>
</dbReference>
<keyword evidence="1 3" id="KW-0808">Transferase</keyword>
<organism evidence="3 4">
    <name type="scientific">Georgenia faecalis</name>
    <dbReference type="NCBI Taxonomy" id="2483799"/>
    <lineage>
        <taxon>Bacteria</taxon>
        <taxon>Bacillati</taxon>
        <taxon>Actinomycetota</taxon>
        <taxon>Actinomycetes</taxon>
        <taxon>Micrococcales</taxon>
        <taxon>Bogoriellaceae</taxon>
        <taxon>Georgenia</taxon>
    </lineage>
</organism>
<feature type="domain" description="Glycosyl transferase family 1" evidence="2">
    <location>
        <begin position="28"/>
        <end position="173"/>
    </location>
</feature>
<dbReference type="InterPro" id="IPR001296">
    <property type="entry name" value="Glyco_trans_1"/>
</dbReference>
<name>A0ABV9D6F3_9MICO</name>
<dbReference type="EC" id="2.4.-.-" evidence="3"/>
<dbReference type="PANTHER" id="PTHR46401:SF8">
    <property type="entry name" value="BLL6006 PROTEIN"/>
    <property type="match status" value="1"/>
</dbReference>
<sequence length="205" mass="22873">MPNALNGIFRRRSSWDRTAADEIPSTQSVKLCYISRGYPHKNHAVLPRIGEALERLGHDVQFIVTLEHAEMARLPQEAHRWLINLGPLPLRSLPPVYEASYAAIFPSLLESFSVAPLEALHANGLLFASDRPFVRDVCEDNCIYFDPTSPSEAAATIASVLSDSGAELALRLKAREFSRSQFSARDRAQQYIDIIDSELNQPSLL</sequence>
<evidence type="ECO:0000256" key="1">
    <source>
        <dbReference type="ARBA" id="ARBA00022679"/>
    </source>
</evidence>
<gene>
    <name evidence="3" type="ORF">ACFO3F_01410</name>
</gene>
<reference evidence="4" key="1">
    <citation type="journal article" date="2019" name="Int. J. Syst. Evol. Microbiol.">
        <title>The Global Catalogue of Microorganisms (GCM) 10K type strain sequencing project: providing services to taxonomists for standard genome sequencing and annotation.</title>
        <authorList>
            <consortium name="The Broad Institute Genomics Platform"/>
            <consortium name="The Broad Institute Genome Sequencing Center for Infectious Disease"/>
            <person name="Wu L."/>
            <person name="Ma J."/>
        </authorList>
    </citation>
    <scope>NUCLEOTIDE SEQUENCE [LARGE SCALE GENOMIC DNA]</scope>
    <source>
        <strain evidence="4">JCM 3369</strain>
    </source>
</reference>
<proteinExistence type="predicted"/>
<dbReference type="PANTHER" id="PTHR46401">
    <property type="entry name" value="GLYCOSYLTRANSFERASE WBBK-RELATED"/>
    <property type="match status" value="1"/>
</dbReference>
<evidence type="ECO:0000313" key="4">
    <source>
        <dbReference type="Proteomes" id="UP001595955"/>
    </source>
</evidence>
<protein>
    <submittedName>
        <fullName evidence="3">Glycosyltransferase</fullName>
        <ecNumber evidence="3">2.4.-.-</ecNumber>
    </submittedName>
</protein>
<evidence type="ECO:0000313" key="3">
    <source>
        <dbReference type="EMBL" id="MFC4553893.1"/>
    </source>
</evidence>
<dbReference type="SUPFAM" id="SSF53756">
    <property type="entry name" value="UDP-Glycosyltransferase/glycogen phosphorylase"/>
    <property type="match status" value="1"/>
</dbReference>
<evidence type="ECO:0000259" key="2">
    <source>
        <dbReference type="Pfam" id="PF00534"/>
    </source>
</evidence>